<evidence type="ECO:0000313" key="5">
    <source>
        <dbReference type="EMBL" id="GMI41303.1"/>
    </source>
</evidence>
<feature type="compositionally biased region" description="Gly residues" evidence="3">
    <location>
        <begin position="471"/>
        <end position="483"/>
    </location>
</feature>
<gene>
    <name evidence="5" type="ORF">TeGR_g14146</name>
</gene>
<reference evidence="5 6" key="1">
    <citation type="journal article" date="2023" name="Commun. Biol.">
        <title>Genome analysis of Parmales, the sister group of diatoms, reveals the evolutionary specialization of diatoms from phago-mixotrophs to photoautotrophs.</title>
        <authorList>
            <person name="Ban H."/>
            <person name="Sato S."/>
            <person name="Yoshikawa S."/>
            <person name="Yamada K."/>
            <person name="Nakamura Y."/>
            <person name="Ichinomiya M."/>
            <person name="Sato N."/>
            <person name="Blanc-Mathieu R."/>
            <person name="Endo H."/>
            <person name="Kuwata A."/>
            <person name="Ogata H."/>
        </authorList>
    </citation>
    <scope>NUCLEOTIDE SEQUENCE [LARGE SCALE GENOMIC DNA]</scope>
</reference>
<dbReference type="PANTHER" id="PTHR46093">
    <property type="entry name" value="ACYL-COA-BINDING DOMAIN-CONTAINING PROTEIN 5"/>
    <property type="match status" value="1"/>
</dbReference>
<feature type="region of interest" description="Disordered" evidence="3">
    <location>
        <begin position="463"/>
        <end position="489"/>
    </location>
</feature>
<dbReference type="Gene3D" id="2.120.10.80">
    <property type="entry name" value="Kelch-type beta propeller"/>
    <property type="match status" value="1"/>
</dbReference>
<dbReference type="SUPFAM" id="SSF117281">
    <property type="entry name" value="Kelch motif"/>
    <property type="match status" value="1"/>
</dbReference>
<accession>A0ABQ6N5W2</accession>
<evidence type="ECO:0008006" key="7">
    <source>
        <dbReference type="Google" id="ProtNLM"/>
    </source>
</evidence>
<dbReference type="Proteomes" id="UP001165060">
    <property type="component" value="Unassembled WGS sequence"/>
</dbReference>
<comment type="caution">
    <text evidence="5">The sequence shown here is derived from an EMBL/GenBank/DDBJ whole genome shotgun (WGS) entry which is preliminary data.</text>
</comment>
<dbReference type="Pfam" id="PF24681">
    <property type="entry name" value="Kelch_KLHDC2_KLHL20_DRC7"/>
    <property type="match status" value="1"/>
</dbReference>
<name>A0ABQ6N5W2_9STRA</name>
<keyword evidence="1" id="KW-0880">Kelch repeat</keyword>
<keyword evidence="2" id="KW-0677">Repeat</keyword>
<feature type="transmembrane region" description="Helical" evidence="4">
    <location>
        <begin position="28"/>
        <end position="50"/>
    </location>
</feature>
<keyword evidence="4" id="KW-1133">Transmembrane helix</keyword>
<evidence type="ECO:0000313" key="6">
    <source>
        <dbReference type="Proteomes" id="UP001165060"/>
    </source>
</evidence>
<keyword evidence="6" id="KW-1185">Reference proteome</keyword>
<evidence type="ECO:0000256" key="1">
    <source>
        <dbReference type="ARBA" id="ARBA00022441"/>
    </source>
</evidence>
<dbReference type="PANTHER" id="PTHR46093:SF18">
    <property type="entry name" value="FIBRONECTIN TYPE-III DOMAIN-CONTAINING PROTEIN"/>
    <property type="match status" value="1"/>
</dbReference>
<evidence type="ECO:0000256" key="4">
    <source>
        <dbReference type="SAM" id="Phobius"/>
    </source>
</evidence>
<sequence>MTEGWEDEEADGSLFFTISDYAKTPMGLFFWVVVAAVAAYFFLAVYSAFFDKSRLNSKYKKEVHDEPFRKYNVDEDQGEEGGGGGALSSLVSSVTSRLGFEAPPPPPPEIEYTATVSCIPFGCPPERIAGAFAIDQQSGVGFMFGGLDEKGFRSDGWLFDTGDLEWRDMGLPEHPTDEEREYTPGKRVHVRMAVANGYVVMFGGSVPRKDCTADLYVLNTKVKPWSWANLTAGGEEDADASPTPKARFGHAMCTYGDYAVVFGGMGEGDVYLNDMWVIDTKDWDGEDGFAWQYVKPGGNYWPKARDSHCMCSVGNRLVLFGGYDGIARTVIAPGQVEIYDFESQEWSLTPVCGEEPRAGPNCDALALGQSGLVATVTEKNGGIFNQIHVLDTTLTPMQWSNVKLDWRGDWTMIPGLRLNFQAAYDDTEGLLYVFGGKAAGEDGMLHNTLICCNMRDIQGIGEEEEEEAGEAEGGGGGGGGQGEEGWAKSREDVVEVLKESYLPGSNRFSHSASKKKSQ</sequence>
<evidence type="ECO:0000256" key="2">
    <source>
        <dbReference type="ARBA" id="ARBA00022737"/>
    </source>
</evidence>
<evidence type="ECO:0000256" key="3">
    <source>
        <dbReference type="SAM" id="MobiDB-lite"/>
    </source>
</evidence>
<keyword evidence="4" id="KW-0472">Membrane</keyword>
<protein>
    <recommendedName>
        <fullName evidence="7">Kelch repeat-containing protein</fullName>
    </recommendedName>
</protein>
<keyword evidence="4" id="KW-0812">Transmembrane</keyword>
<dbReference type="InterPro" id="IPR015915">
    <property type="entry name" value="Kelch-typ_b-propeller"/>
</dbReference>
<proteinExistence type="predicted"/>
<organism evidence="5 6">
    <name type="scientific">Tetraparma gracilis</name>
    <dbReference type="NCBI Taxonomy" id="2962635"/>
    <lineage>
        <taxon>Eukaryota</taxon>
        <taxon>Sar</taxon>
        <taxon>Stramenopiles</taxon>
        <taxon>Ochrophyta</taxon>
        <taxon>Bolidophyceae</taxon>
        <taxon>Parmales</taxon>
        <taxon>Triparmaceae</taxon>
        <taxon>Tetraparma</taxon>
    </lineage>
</organism>
<dbReference type="EMBL" id="BRYB01002210">
    <property type="protein sequence ID" value="GMI41303.1"/>
    <property type="molecule type" value="Genomic_DNA"/>
</dbReference>